<dbReference type="InParanoid" id="A5E6B4"/>
<dbReference type="GO" id="GO:0015031">
    <property type="term" value="P:protein transport"/>
    <property type="evidence" value="ECO:0007669"/>
    <property type="project" value="UniProtKB-KW"/>
</dbReference>
<dbReference type="FunCoup" id="A5E6B4">
    <property type="interactions" value="260"/>
</dbReference>
<dbReference type="GO" id="GO:0006890">
    <property type="term" value="P:retrograde vesicle-mediated transport, Golgi to endoplasmic reticulum"/>
    <property type="evidence" value="ECO:0007669"/>
    <property type="project" value="TreeGrafter"/>
</dbReference>
<proteinExistence type="inferred from homology"/>
<evidence type="ECO:0000313" key="11">
    <source>
        <dbReference type="EMBL" id="EDK46972.1"/>
    </source>
</evidence>
<comment type="subcellular location">
    <subcellularLocation>
        <location evidence="1">Membrane</location>
        <topology evidence="1">Single-pass type IV membrane protein</topology>
    </subcellularLocation>
</comment>
<dbReference type="InterPro" id="IPR019529">
    <property type="entry name" value="Syntaxin-18_N"/>
</dbReference>
<dbReference type="PANTHER" id="PTHR15959">
    <property type="entry name" value="SYNTAXIN-18"/>
    <property type="match status" value="1"/>
</dbReference>
<dbReference type="Gene3D" id="1.20.5.110">
    <property type="match status" value="1"/>
</dbReference>
<reference evidence="11 12" key="1">
    <citation type="journal article" date="2009" name="Nature">
        <title>Evolution of pathogenicity and sexual reproduction in eight Candida genomes.</title>
        <authorList>
            <person name="Butler G."/>
            <person name="Rasmussen M.D."/>
            <person name="Lin M.F."/>
            <person name="Santos M.A."/>
            <person name="Sakthikumar S."/>
            <person name="Munro C.A."/>
            <person name="Rheinbay E."/>
            <person name="Grabherr M."/>
            <person name="Forche A."/>
            <person name="Reedy J.L."/>
            <person name="Agrafioti I."/>
            <person name="Arnaud M.B."/>
            <person name="Bates S."/>
            <person name="Brown A.J."/>
            <person name="Brunke S."/>
            <person name="Costanzo M.C."/>
            <person name="Fitzpatrick D.A."/>
            <person name="de Groot P.W."/>
            <person name="Harris D."/>
            <person name="Hoyer L.L."/>
            <person name="Hube B."/>
            <person name="Klis F.M."/>
            <person name="Kodira C."/>
            <person name="Lennard N."/>
            <person name="Logue M.E."/>
            <person name="Martin R."/>
            <person name="Neiman A.M."/>
            <person name="Nikolaou E."/>
            <person name="Quail M.A."/>
            <person name="Quinn J."/>
            <person name="Santos M.C."/>
            <person name="Schmitzberger F.F."/>
            <person name="Sherlock G."/>
            <person name="Shah P."/>
            <person name="Silverstein K.A."/>
            <person name="Skrzypek M.S."/>
            <person name="Soll D."/>
            <person name="Staggs R."/>
            <person name="Stansfield I."/>
            <person name="Stumpf M.P."/>
            <person name="Sudbery P.E."/>
            <person name="Srikantha T."/>
            <person name="Zeng Q."/>
            <person name="Berman J."/>
            <person name="Berriman M."/>
            <person name="Heitman J."/>
            <person name="Gow N.A."/>
            <person name="Lorenz M.C."/>
            <person name="Birren B.W."/>
            <person name="Kellis M."/>
            <person name="Cuomo C.A."/>
        </authorList>
    </citation>
    <scope>NUCLEOTIDE SEQUENCE [LARGE SCALE GENOMIC DNA]</scope>
    <source>
        <strain evidence="12">ATCC 11503 / BCRC 21390 / CBS 2605 / JCM 1781 / NBRC 1676 / NRRL YB-4239</strain>
    </source>
</reference>
<gene>
    <name evidence="11" type="ORF">LELG_05153</name>
</gene>
<keyword evidence="5" id="KW-0653">Protein transport</keyword>
<evidence type="ECO:0000256" key="7">
    <source>
        <dbReference type="ARBA" id="ARBA00023054"/>
    </source>
</evidence>
<protein>
    <recommendedName>
        <fullName evidence="10">t-SNARE coiled-coil homology domain-containing protein</fullName>
    </recommendedName>
</protein>
<keyword evidence="8 9" id="KW-0472">Membrane</keyword>
<accession>A5E6B4</accession>
<evidence type="ECO:0000256" key="5">
    <source>
        <dbReference type="ARBA" id="ARBA00022927"/>
    </source>
</evidence>
<dbReference type="OrthoDB" id="342981at2759"/>
<keyword evidence="7" id="KW-0175">Coiled coil</keyword>
<dbReference type="OMA" id="YRIRTHI"/>
<dbReference type="GeneID" id="5230744"/>
<sequence length="343" mass="40068">MTDLTPQFNQCVDIVTSEFHARPKQQHRLDEAQYKLKDTFYKESFEFYQVLVNLNAFISSIKTDYLAISESKASSMTKDKIDEDFNVKIQQCFKKLALLETYETKRQEMVLQNLPKRWFSFGFGDDGEDAASEQVLYFDTIAKHRMQILRFLMESLNYVSKKFETMQRKRASRERQLNLLEFQNIDDDDDDDYADNNVDDLNLNESEIFTNLEKIQQNVEVEQDQEDENVPPTLSQQQLQELEVENKELLNMKNTQLKQVDKIQHSILDIINIQNELSFKLQEQGDLINNLIDAHSEVEMEVTAGNKTLNKATKKNKRGANYLVVICIALGCLLVIIDFLKFI</sequence>
<dbReference type="HOGENOM" id="CLU_069210_0_0_1"/>
<evidence type="ECO:0000259" key="10">
    <source>
        <dbReference type="PROSITE" id="PS50192"/>
    </source>
</evidence>
<dbReference type="PANTHER" id="PTHR15959:SF0">
    <property type="entry name" value="SYNTAXIN-18"/>
    <property type="match status" value="1"/>
</dbReference>
<dbReference type="InterPro" id="IPR000727">
    <property type="entry name" value="T_SNARE_dom"/>
</dbReference>
<keyword evidence="12" id="KW-1185">Reference proteome</keyword>
<evidence type="ECO:0000256" key="3">
    <source>
        <dbReference type="ARBA" id="ARBA00022448"/>
    </source>
</evidence>
<keyword evidence="3" id="KW-0813">Transport</keyword>
<evidence type="ECO:0000256" key="4">
    <source>
        <dbReference type="ARBA" id="ARBA00022692"/>
    </source>
</evidence>
<dbReference type="Proteomes" id="UP000001996">
    <property type="component" value="Unassembled WGS sequence"/>
</dbReference>
<dbReference type="VEuPathDB" id="FungiDB:LELG_05153"/>
<dbReference type="SUPFAM" id="SSF58038">
    <property type="entry name" value="SNARE fusion complex"/>
    <property type="match status" value="1"/>
</dbReference>
<feature type="transmembrane region" description="Helical" evidence="9">
    <location>
        <begin position="320"/>
        <end position="340"/>
    </location>
</feature>
<evidence type="ECO:0000256" key="2">
    <source>
        <dbReference type="ARBA" id="ARBA00009063"/>
    </source>
</evidence>
<evidence type="ECO:0000313" key="12">
    <source>
        <dbReference type="Proteomes" id="UP000001996"/>
    </source>
</evidence>
<dbReference type="Pfam" id="PF10496">
    <property type="entry name" value="Syntaxin-18_N"/>
    <property type="match status" value="1"/>
</dbReference>
<keyword evidence="6 9" id="KW-1133">Transmembrane helix</keyword>
<organism evidence="11 12">
    <name type="scientific">Lodderomyces elongisporus (strain ATCC 11503 / CBS 2605 / JCM 1781 / NBRC 1676 / NRRL YB-4239)</name>
    <name type="common">Yeast</name>
    <name type="synonym">Saccharomyces elongisporus</name>
    <dbReference type="NCBI Taxonomy" id="379508"/>
    <lineage>
        <taxon>Eukaryota</taxon>
        <taxon>Fungi</taxon>
        <taxon>Dikarya</taxon>
        <taxon>Ascomycota</taxon>
        <taxon>Saccharomycotina</taxon>
        <taxon>Pichiomycetes</taxon>
        <taxon>Debaryomycetaceae</taxon>
        <taxon>Candida/Lodderomyces clade</taxon>
        <taxon>Lodderomyces</taxon>
    </lineage>
</organism>
<dbReference type="GO" id="GO:0031201">
    <property type="term" value="C:SNARE complex"/>
    <property type="evidence" value="ECO:0007669"/>
    <property type="project" value="TreeGrafter"/>
</dbReference>
<comment type="similarity">
    <text evidence="2">Belongs to the syntaxin family.</text>
</comment>
<evidence type="ECO:0000256" key="8">
    <source>
        <dbReference type="ARBA" id="ARBA00023136"/>
    </source>
</evidence>
<dbReference type="PROSITE" id="PS50192">
    <property type="entry name" value="T_SNARE"/>
    <property type="match status" value="1"/>
</dbReference>
<keyword evidence="4 9" id="KW-0812">Transmembrane</keyword>
<dbReference type="STRING" id="379508.A5E6B4"/>
<dbReference type="EMBL" id="CH981531">
    <property type="protein sequence ID" value="EDK46972.1"/>
    <property type="molecule type" value="Genomic_DNA"/>
</dbReference>
<evidence type="ECO:0000256" key="9">
    <source>
        <dbReference type="SAM" id="Phobius"/>
    </source>
</evidence>
<dbReference type="GO" id="GO:0005783">
    <property type="term" value="C:endoplasmic reticulum"/>
    <property type="evidence" value="ECO:0007669"/>
    <property type="project" value="TreeGrafter"/>
</dbReference>
<name>A5E6B4_LODEL</name>
<dbReference type="AlphaFoldDB" id="A5E6B4"/>
<dbReference type="eggNOG" id="KOG3894">
    <property type="taxonomic scope" value="Eukaryota"/>
</dbReference>
<evidence type="ECO:0000256" key="1">
    <source>
        <dbReference type="ARBA" id="ARBA00004211"/>
    </source>
</evidence>
<dbReference type="KEGG" id="lel:PVL30_005286"/>
<evidence type="ECO:0000256" key="6">
    <source>
        <dbReference type="ARBA" id="ARBA00022989"/>
    </source>
</evidence>
<feature type="domain" description="T-SNARE coiled-coil homology" evidence="10">
    <location>
        <begin position="250"/>
        <end position="312"/>
    </location>
</feature>